<evidence type="ECO:0000313" key="1">
    <source>
        <dbReference type="EMBL" id="MCI4389116.1"/>
    </source>
</evidence>
<dbReference type="Proteomes" id="UP000829447">
    <property type="component" value="Linkage Group LG18"/>
</dbReference>
<reference evidence="1 2" key="1">
    <citation type="journal article" date="2022" name="bioRxiv">
        <title>An ancient truncated duplication of the anti-Mullerian hormone receptor type 2 gene is a potential conserved master sex determinant in the Pangasiidae catfish family.</title>
        <authorList>
            <person name="Wen M."/>
            <person name="Pan Q."/>
            <person name="Jouanno E."/>
            <person name="Montfort J."/>
            <person name="Zahm M."/>
            <person name="Cabau C."/>
            <person name="Klopp C."/>
            <person name="Iampietro C."/>
            <person name="Roques C."/>
            <person name="Bouchez O."/>
            <person name="Castinel A."/>
            <person name="Donnadieu C."/>
            <person name="Parrinello H."/>
            <person name="Poncet C."/>
            <person name="Belmonte E."/>
            <person name="Gautier V."/>
            <person name="Avarre J.-C."/>
            <person name="Dugue R."/>
            <person name="Gustiano R."/>
            <person name="Ha T.T.T."/>
            <person name="Campet M."/>
            <person name="Sriphairoj K."/>
            <person name="Ribolli J."/>
            <person name="de Almeida F.L."/>
            <person name="Desvignes T."/>
            <person name="Postlethwait J.H."/>
            <person name="Bucao C.F."/>
            <person name="Robinson-Rechavi M."/>
            <person name="Bobe J."/>
            <person name="Herpin A."/>
            <person name="Guiguen Y."/>
        </authorList>
    </citation>
    <scope>NUCLEOTIDE SEQUENCE [LARGE SCALE GENOMIC DNA]</scope>
    <source>
        <strain evidence="1">YG-Dec2019</strain>
    </source>
</reference>
<organism evidence="1 2">
    <name type="scientific">Pangasianodon gigas</name>
    <name type="common">Mekong giant catfish</name>
    <name type="synonym">Pangasius gigas</name>
    <dbReference type="NCBI Taxonomy" id="30993"/>
    <lineage>
        <taxon>Eukaryota</taxon>
        <taxon>Metazoa</taxon>
        <taxon>Chordata</taxon>
        <taxon>Craniata</taxon>
        <taxon>Vertebrata</taxon>
        <taxon>Euteleostomi</taxon>
        <taxon>Actinopterygii</taxon>
        <taxon>Neopterygii</taxon>
        <taxon>Teleostei</taxon>
        <taxon>Ostariophysi</taxon>
        <taxon>Siluriformes</taxon>
        <taxon>Pangasiidae</taxon>
        <taxon>Pangasianodon</taxon>
    </lineage>
</organism>
<proteinExistence type="predicted"/>
<comment type="caution">
    <text evidence="1">The sequence shown here is derived from an EMBL/GenBank/DDBJ whole genome shotgun (WGS) entry which is preliminary data.</text>
</comment>
<dbReference type="EMBL" id="CM040471">
    <property type="protein sequence ID" value="MCI4389116.1"/>
    <property type="molecule type" value="Genomic_DNA"/>
</dbReference>
<gene>
    <name evidence="1" type="ORF">PGIGA_G00094120</name>
</gene>
<sequence>MSLMALVSCRSAAGRCLCSKPAVLHCRKLSDHVHKPEQIQREEERQRQRKGKGRPPGQVSVLLFPGQGSQFVGMGRGLLKYSNVKDMFTVAEKVLGYDLLSLCLNGPEEDLMKTVHCQPAVFITSLAAVERLNHENPAAIENCVAAAGFSVGEFAALVFSGAMDFAEALFAVKVRAEAMQKASDAIPSGMLSVIGKPQANYKHACLQAREHCLSLGIQDPVCSIANYLFPDGRVIAGHLEALDFLQKNSKQLHFARTRLLPVSGAFHTELMEPAVQPLSDVLRQLEVRRPEVAVHSNVDGKRYMQENHVRRQLAKQVVSSVKWEQTLHEIYERTQGQDFPNTYEVGPGRQLGATLQKCNMKAFRNYTHVDVALPQDD</sequence>
<protein>
    <submittedName>
        <fullName evidence="1">Uncharacterized protein</fullName>
    </submittedName>
</protein>
<accession>A0ACC5XDD4</accession>
<keyword evidence="2" id="KW-1185">Reference proteome</keyword>
<evidence type="ECO:0000313" key="2">
    <source>
        <dbReference type="Proteomes" id="UP000829447"/>
    </source>
</evidence>
<name>A0ACC5XDD4_PANGG</name>